<reference evidence="3" key="1">
    <citation type="submission" date="2010-12" db="EMBL/GenBank/DDBJ databases">
        <title>Complete sequence of Desulfovibrio aespoeensis Aspo-2.</title>
        <authorList>
            <consortium name="US DOE Joint Genome Institute"/>
            <person name="Lucas S."/>
            <person name="Copeland A."/>
            <person name="Lapidus A."/>
            <person name="Cheng J.-F."/>
            <person name="Goodwin L."/>
            <person name="Pitluck S."/>
            <person name="Chertkov O."/>
            <person name="Misra M."/>
            <person name="Detter J.C."/>
            <person name="Han C."/>
            <person name="Tapia R."/>
            <person name="Land M."/>
            <person name="Hauser L."/>
            <person name="Kyrpides N."/>
            <person name="Ivanova N."/>
            <person name="Ovchinnikova G."/>
            <person name="Pedersen K."/>
            <person name="Jagevall S."/>
            <person name="Hazen T."/>
            <person name="Woyke T."/>
        </authorList>
    </citation>
    <scope>NUCLEOTIDE SEQUENCE [LARGE SCALE GENOMIC DNA]</scope>
    <source>
        <strain evidence="3">ATCC 700646 / DSM 10631 / Aspo-2</strain>
    </source>
</reference>
<dbReference type="OrthoDB" id="9770331at2"/>
<evidence type="ECO:0000256" key="1">
    <source>
        <dbReference type="SAM" id="SignalP"/>
    </source>
</evidence>
<dbReference type="KEGG" id="das:Daes_2291"/>
<organism evidence="2 3">
    <name type="scientific">Pseudodesulfovibrio aespoeensis (strain ATCC 700646 / DSM 10631 / Aspo-2)</name>
    <name type="common">Desulfovibrio aespoeensis</name>
    <dbReference type="NCBI Taxonomy" id="643562"/>
    <lineage>
        <taxon>Bacteria</taxon>
        <taxon>Pseudomonadati</taxon>
        <taxon>Thermodesulfobacteriota</taxon>
        <taxon>Desulfovibrionia</taxon>
        <taxon>Desulfovibrionales</taxon>
        <taxon>Desulfovibrionaceae</taxon>
    </lineage>
</organism>
<name>E6VTD8_PSEA9</name>
<dbReference type="Pfam" id="PF06180">
    <property type="entry name" value="CbiK"/>
    <property type="match status" value="1"/>
</dbReference>
<dbReference type="Proteomes" id="UP000002191">
    <property type="component" value="Chromosome"/>
</dbReference>
<dbReference type="InterPro" id="IPR010388">
    <property type="entry name" value="Anaerobic_Co-chelatase"/>
</dbReference>
<proteinExistence type="predicted"/>
<keyword evidence="3" id="KW-1185">Reference proteome</keyword>
<evidence type="ECO:0000313" key="2">
    <source>
        <dbReference type="EMBL" id="ADU63297.1"/>
    </source>
</evidence>
<dbReference type="CDD" id="cd03413">
    <property type="entry name" value="CbiK_C"/>
    <property type="match status" value="1"/>
</dbReference>
<dbReference type="Gene3D" id="3.40.50.1400">
    <property type="match status" value="2"/>
</dbReference>
<dbReference type="AlphaFoldDB" id="E6VTD8"/>
<evidence type="ECO:0000313" key="3">
    <source>
        <dbReference type="Proteomes" id="UP000002191"/>
    </source>
</evidence>
<dbReference type="eggNOG" id="COG4822">
    <property type="taxonomic scope" value="Bacteria"/>
</dbReference>
<dbReference type="GO" id="GO:0016852">
    <property type="term" value="F:sirohydrochlorin cobaltochelatase activity"/>
    <property type="evidence" value="ECO:0007669"/>
    <property type="project" value="InterPro"/>
</dbReference>
<dbReference type="EMBL" id="CP002431">
    <property type="protein sequence ID" value="ADU63297.1"/>
    <property type="molecule type" value="Genomic_DNA"/>
</dbReference>
<feature type="chain" id="PRO_5003211296" evidence="1">
    <location>
        <begin position="32"/>
        <end position="333"/>
    </location>
</feature>
<reference evidence="2 3" key="2">
    <citation type="journal article" date="2014" name="Genome Announc.">
        <title>Complete Genome Sequence of the Subsurface, Mesophilic Sulfate-Reducing Bacterium Desulfovibrio aespoeensis Aspo-2.</title>
        <authorList>
            <person name="Pedersen K."/>
            <person name="Bengtsson A."/>
            <person name="Edlund J."/>
            <person name="Rabe L."/>
            <person name="Hazen T."/>
            <person name="Chakraborty R."/>
            <person name="Goodwin L."/>
            <person name="Shapiro N."/>
        </authorList>
    </citation>
    <scope>NUCLEOTIDE SEQUENCE [LARGE SCALE GENOMIC DNA]</scope>
    <source>
        <strain evidence="3">ATCC 700646 / DSM 10631 / Aspo-2</strain>
    </source>
</reference>
<dbReference type="GO" id="GO:0019251">
    <property type="term" value="P:anaerobic cobalamin biosynthetic process"/>
    <property type="evidence" value="ECO:0007669"/>
    <property type="project" value="InterPro"/>
</dbReference>
<dbReference type="SUPFAM" id="SSF53800">
    <property type="entry name" value="Chelatase"/>
    <property type="match status" value="1"/>
</dbReference>
<gene>
    <name evidence="2" type="ordered locus">Daes_2291</name>
</gene>
<dbReference type="RefSeq" id="WP_013515209.1">
    <property type="nucleotide sequence ID" value="NC_014844.1"/>
</dbReference>
<keyword evidence="1" id="KW-0732">Signal</keyword>
<dbReference type="HOGENOM" id="CLU_036584_1_1_7"/>
<feature type="signal peptide" evidence="1">
    <location>
        <begin position="1"/>
        <end position="31"/>
    </location>
</feature>
<protein>
    <submittedName>
        <fullName evidence="2">Anaerobic cobalt chelatase</fullName>
    </submittedName>
</protein>
<accession>E6VTD8</accession>
<sequence precursor="true">MTRSHFHIPACILTYALSLAFVCLFSLPARAGHGHSGPVRQAIVLAAFGTSYPEALGSILNIRTRVELANPGIPVRLAFTSSTIRSIWHERRDDAAWIKDNPGVPAEVLSVKTPLATIADLQNEGFRDITVQSLHVFAGEEFEDLKGLMIALDSIRTVKAKSAPFAALRLGRPALGMPGDAYPYTDDIAAGVKALKADVDRAKTMRAALIYMGHGNDFFSTGIYAELQKQMNEAYDVPVFAACVEGYPAFDDILAGLKAAKVKKVLLKPLMVVAGDHASNDMAGDEDDAWKIILTKAGYQVTTDLTGLGANDAWADLYVDHLKDAMSQSGLLR</sequence>
<dbReference type="STRING" id="643562.Daes_2291"/>